<organism evidence="27 28">
    <name type="scientific">Chloebia gouldiae</name>
    <name type="common">Gouldian finch</name>
    <name type="synonym">Erythrura gouldiae</name>
    <dbReference type="NCBI Taxonomy" id="44316"/>
    <lineage>
        <taxon>Eukaryota</taxon>
        <taxon>Metazoa</taxon>
        <taxon>Chordata</taxon>
        <taxon>Craniata</taxon>
        <taxon>Vertebrata</taxon>
        <taxon>Euteleostomi</taxon>
        <taxon>Archelosauria</taxon>
        <taxon>Archosauria</taxon>
        <taxon>Dinosauria</taxon>
        <taxon>Saurischia</taxon>
        <taxon>Theropoda</taxon>
        <taxon>Coelurosauria</taxon>
        <taxon>Aves</taxon>
        <taxon>Neognathae</taxon>
        <taxon>Neoaves</taxon>
        <taxon>Telluraves</taxon>
        <taxon>Australaves</taxon>
        <taxon>Passeriformes</taxon>
        <taxon>Passeroidea</taxon>
        <taxon>Passeridae</taxon>
        <taxon>Chloebia</taxon>
    </lineage>
</organism>
<evidence type="ECO:0000256" key="12">
    <source>
        <dbReference type="ARBA" id="ARBA00022777"/>
    </source>
</evidence>
<dbReference type="GO" id="GO:0005737">
    <property type="term" value="C:cytoplasm"/>
    <property type="evidence" value="ECO:0007669"/>
    <property type="project" value="UniProtKB-SubCell"/>
</dbReference>
<evidence type="ECO:0000256" key="14">
    <source>
        <dbReference type="ARBA" id="ARBA00022842"/>
    </source>
</evidence>
<dbReference type="InterPro" id="IPR012887">
    <property type="entry name" value="GDP_fucose_pyrophosphorylase"/>
</dbReference>
<dbReference type="Pfam" id="PF00023">
    <property type="entry name" value="Ank"/>
    <property type="match status" value="2"/>
</dbReference>
<feature type="repeat" description="ANK" evidence="25">
    <location>
        <begin position="835"/>
        <end position="867"/>
    </location>
</feature>
<proteinExistence type="inferred from homology"/>
<evidence type="ECO:0000256" key="11">
    <source>
        <dbReference type="ARBA" id="ARBA00022741"/>
    </source>
</evidence>
<protein>
    <recommendedName>
        <fullName evidence="22">Serine/threonine-protein kinase TNNI3K</fullName>
        <ecNumber evidence="4">2.7.11.1</ecNumber>
    </recommendedName>
    <alternativeName>
        <fullName evidence="24">Cardiac ankyrin repeat kinase</fullName>
    </alternativeName>
    <alternativeName>
        <fullName evidence="23">TNNI3-interacting kinase</fullName>
    </alternativeName>
</protein>
<evidence type="ECO:0000313" key="27">
    <source>
        <dbReference type="EMBL" id="RLV88633.1"/>
    </source>
</evidence>
<evidence type="ECO:0000256" key="6">
    <source>
        <dbReference type="ARBA" id="ARBA00022527"/>
    </source>
</evidence>
<evidence type="ECO:0000259" key="26">
    <source>
        <dbReference type="PROSITE" id="PS50011"/>
    </source>
</evidence>
<comment type="catalytic activity">
    <reaction evidence="18">
        <text>L-threonyl-[protein] + ATP = O-phospho-L-threonyl-[protein] + ADP + H(+)</text>
        <dbReference type="Rhea" id="RHEA:46608"/>
        <dbReference type="Rhea" id="RHEA-COMP:11060"/>
        <dbReference type="Rhea" id="RHEA-COMP:11605"/>
        <dbReference type="ChEBI" id="CHEBI:15378"/>
        <dbReference type="ChEBI" id="CHEBI:30013"/>
        <dbReference type="ChEBI" id="CHEBI:30616"/>
        <dbReference type="ChEBI" id="CHEBI:61977"/>
        <dbReference type="ChEBI" id="CHEBI:456216"/>
        <dbReference type="EC" id="2.7.11.1"/>
    </reaction>
</comment>
<dbReference type="EC" id="2.7.11.1" evidence="4"/>
<evidence type="ECO:0000256" key="5">
    <source>
        <dbReference type="ARBA" id="ARBA00022490"/>
    </source>
</evidence>
<dbReference type="PANTHER" id="PTHR15045">
    <property type="entry name" value="FUCOSE-1-PHOSPHATE GUANYLYLTRANSFERASE"/>
    <property type="match status" value="1"/>
</dbReference>
<dbReference type="PROSITE" id="PS50297">
    <property type="entry name" value="ANK_REP_REGION"/>
    <property type="match status" value="5"/>
</dbReference>
<dbReference type="Pfam" id="PF07959">
    <property type="entry name" value="Fucose_pyrophosphorylase"/>
    <property type="match status" value="1"/>
</dbReference>
<keyword evidence="28" id="KW-1185">Reference proteome</keyword>
<comment type="similarity">
    <text evidence="21">Belongs to the protein kinase superfamily. TKL Ser/Thr protein kinase family. MAP kinase kinase kinase subfamily.</text>
</comment>
<evidence type="ECO:0000256" key="10">
    <source>
        <dbReference type="ARBA" id="ARBA00022737"/>
    </source>
</evidence>
<dbReference type="GO" id="GO:0042350">
    <property type="term" value="P:GDP-L-fucose biosynthetic process"/>
    <property type="evidence" value="ECO:0007669"/>
    <property type="project" value="UniProtKB-ARBA"/>
</dbReference>
<dbReference type="AlphaFoldDB" id="A0A3L8RVP7"/>
<dbReference type="STRING" id="44316.ENSEGOP00005013364"/>
<comment type="subcellular location">
    <subcellularLocation>
        <location evidence="3">Cytoplasm</location>
    </subcellularLocation>
    <subcellularLocation>
        <location evidence="2">Nucleus</location>
    </subcellularLocation>
</comment>
<evidence type="ECO:0000256" key="16">
    <source>
        <dbReference type="ARBA" id="ARBA00023054"/>
    </source>
</evidence>
<dbReference type="SUPFAM" id="SSF56112">
    <property type="entry name" value="Protein kinase-like (PK-like)"/>
    <property type="match status" value="1"/>
</dbReference>
<evidence type="ECO:0000256" key="4">
    <source>
        <dbReference type="ARBA" id="ARBA00012513"/>
    </source>
</evidence>
<dbReference type="PROSITE" id="PS50011">
    <property type="entry name" value="PROTEIN_KINASE_DOM"/>
    <property type="match status" value="1"/>
</dbReference>
<evidence type="ECO:0000256" key="9">
    <source>
        <dbReference type="ARBA" id="ARBA00022723"/>
    </source>
</evidence>
<dbReference type="FunFam" id="1.25.40.20:FF:000077">
    <property type="entry name" value="Serine/threonine-protein kinase TNNI3K"/>
    <property type="match status" value="1"/>
</dbReference>
<comment type="cofactor">
    <cofactor evidence="1">
        <name>Mg(2+)</name>
        <dbReference type="ChEBI" id="CHEBI:18420"/>
    </cofactor>
</comment>
<dbReference type="Gene3D" id="1.10.510.10">
    <property type="entry name" value="Transferase(Phosphotransferase) domain 1"/>
    <property type="match status" value="1"/>
</dbReference>
<evidence type="ECO:0000256" key="24">
    <source>
        <dbReference type="ARBA" id="ARBA00080194"/>
    </source>
</evidence>
<dbReference type="SMART" id="SM00248">
    <property type="entry name" value="ANK"/>
    <property type="match status" value="10"/>
</dbReference>
<feature type="repeat" description="ANK" evidence="25">
    <location>
        <begin position="695"/>
        <end position="727"/>
    </location>
</feature>
<evidence type="ECO:0000256" key="13">
    <source>
        <dbReference type="ARBA" id="ARBA00022840"/>
    </source>
</evidence>
<dbReference type="SUPFAM" id="SSF48403">
    <property type="entry name" value="Ankyrin repeat"/>
    <property type="match status" value="2"/>
</dbReference>
<keyword evidence="16" id="KW-0175">Coiled coil</keyword>
<feature type="repeat" description="ANK" evidence="25">
    <location>
        <begin position="665"/>
        <end position="694"/>
    </location>
</feature>
<keyword evidence="14" id="KW-0460">Magnesium</keyword>
<evidence type="ECO:0000256" key="7">
    <source>
        <dbReference type="ARBA" id="ARBA00022553"/>
    </source>
</evidence>
<evidence type="ECO:0000256" key="19">
    <source>
        <dbReference type="ARBA" id="ARBA00048679"/>
    </source>
</evidence>
<dbReference type="Gene3D" id="2.160.10.10">
    <property type="entry name" value="Hexapeptide repeat proteins"/>
    <property type="match status" value="1"/>
</dbReference>
<feature type="repeat" description="ANK" evidence="25">
    <location>
        <begin position="629"/>
        <end position="661"/>
    </location>
</feature>
<evidence type="ECO:0000256" key="22">
    <source>
        <dbReference type="ARBA" id="ARBA00074341"/>
    </source>
</evidence>
<evidence type="ECO:0000256" key="15">
    <source>
        <dbReference type="ARBA" id="ARBA00023043"/>
    </source>
</evidence>
<evidence type="ECO:0000256" key="25">
    <source>
        <dbReference type="PROSITE-ProRule" id="PRU00023"/>
    </source>
</evidence>
<dbReference type="GO" id="GO:0005524">
    <property type="term" value="F:ATP binding"/>
    <property type="evidence" value="ECO:0007669"/>
    <property type="project" value="UniProtKB-KW"/>
</dbReference>
<keyword evidence="15 25" id="KW-0040">ANK repeat</keyword>
<evidence type="ECO:0000256" key="23">
    <source>
        <dbReference type="ARBA" id="ARBA00078431"/>
    </source>
</evidence>
<dbReference type="Gene3D" id="1.25.40.20">
    <property type="entry name" value="Ankyrin repeat-containing domain"/>
    <property type="match status" value="4"/>
</dbReference>
<dbReference type="GO" id="GO:1903779">
    <property type="term" value="P:regulation of cardiac conduction"/>
    <property type="evidence" value="ECO:0007669"/>
    <property type="project" value="UniProtKB-ARBA"/>
</dbReference>
<evidence type="ECO:0000256" key="21">
    <source>
        <dbReference type="ARBA" id="ARBA00061647"/>
    </source>
</evidence>
<comment type="function">
    <text evidence="20">May play a role in cardiac physiology.</text>
</comment>
<comment type="caution">
    <text evidence="27">The sequence shown here is derived from an EMBL/GenBank/DDBJ whole genome shotgun (WGS) entry which is preliminary data.</text>
</comment>
<dbReference type="PANTHER" id="PTHR15045:SF1">
    <property type="entry name" value="FUCOSE-1-PHOSPHATE GUANYLYLTRANSFERASE"/>
    <property type="match status" value="1"/>
</dbReference>
<keyword evidence="13" id="KW-0067">ATP-binding</keyword>
<dbReference type="PRINTS" id="PR01415">
    <property type="entry name" value="ANKYRIN"/>
</dbReference>
<keyword evidence="8" id="KW-0808">Transferase</keyword>
<dbReference type="OrthoDB" id="339325at2759"/>
<dbReference type="EMBL" id="QUSF01000183">
    <property type="protein sequence ID" value="RLV88633.1"/>
    <property type="molecule type" value="Genomic_DNA"/>
</dbReference>
<dbReference type="InterPro" id="IPR000719">
    <property type="entry name" value="Prot_kinase_dom"/>
</dbReference>
<dbReference type="FunFam" id="1.10.510.10:FF:000259">
    <property type="entry name" value="Serine/threonine-protein kinase TNNI3K"/>
    <property type="match status" value="1"/>
</dbReference>
<dbReference type="GO" id="GO:0002027">
    <property type="term" value="P:regulation of heart rate"/>
    <property type="evidence" value="ECO:0007669"/>
    <property type="project" value="UniProtKB-ARBA"/>
</dbReference>
<keyword evidence="11" id="KW-0547">Nucleotide-binding</keyword>
<dbReference type="InterPro" id="IPR011004">
    <property type="entry name" value="Trimer_LpxA-like_sf"/>
</dbReference>
<sequence>MLWLWDSTNSCLKRNGGSTLHALRCLEEQYGDQWTSFTVLLIHSGGYSQRLPNASALGKIFTALPLGDPVYQMLELKLAMYIDFPRHMKPGVLITCSDDIELYSTGVTETITFDKPGFTALAHPSDLAVGTTHGVFVLDPSSFSGKGGLAYGSCYRFLHKPDVETMHQSGAVCVRGDRPQLSSPGSHGDSAVASECVYTDSVFYIDHSTAQQLLQFYKQMGTLCCEIDAYGDFLQALGPGATPEYTKNTSNVSKEDSGLVAVRQQLYSLLQGTALNVIVLNNSQFYHIGTTQEYLFHFTAESKLRFELDLQPVAFSIFPDTAKALDHLSIIQSVLEPGCVIGPGSVIEYSRIGPEVSVGKGSIVSGSCINFSVDIPSDCLLSSVSVKIADRVEYVTMVFGVGDDLKKSVKLLSDIHSLQFFGASLPECLDLWSLEASDQLFSKFYQLGVFVVDEWKKKVSESYAIVTERLEDDLQIKEKELAELKHVFSSDEAFCKVNLNYRTENGLSLLHLCCVCGGNKSHIRTLMLKGLRPSRLTRNGFTALHLAAYKASVQQKREGWWPGQGLCRHPGPRWSLSITAGRGAQGWCCSLSPPACPRSDVGPIPLQDDAELLAALLHGGADIQQVGYGALTALHVATIAGHHKAVDILLQHGAYVNVQDAVFFTPLHIAAYCGHQQVTHLLLKFGADVNASGEVGDRPLHLAAAKGFLNITKLLMEEGSKADVNAQDNEDHVPLHFCSRFGHHDIVKFLLQSSFEVQPHVVNIYGDTPLHLACYNGKFEVVKEIIQLSGTESLTKENIFSETAFHSACTYGKNIELVKFLLDQNVVSINHQGRDGHTGLHCACYHGHIRLVQFLLDNGADMNLVACDPSRSSGEKDEQTCLMWAYEKGHDAIVTLLKHYKRPQDDSPCNEYSQPGGEKADVLLLRAGLPSHFHLQLSEIEFHEIIGSGTRRSFGKVYKGRCRNKIVAIKRYRANTYCSKSDVDMFCREVSILCRLNHPCVIQFVGACLDDPSQFAIVTQYISGGSLFSLLHEQKRILDLQSKLIIAVDVAKGMEYLHNLTQPIIHRDLNSHNILLYEDGHAVVADFGESRFLQSLDEDNMTKQPGNLRWMAPEVFTQCTRYTIKADVFSYALCLWELLTGEIPFAHLKPGNVLNELIV</sequence>
<keyword evidence="10" id="KW-0677">Repeat</keyword>
<keyword evidence="6" id="KW-0723">Serine/threonine-protein kinase</keyword>
<evidence type="ECO:0000256" key="8">
    <source>
        <dbReference type="ARBA" id="ARBA00022679"/>
    </source>
</evidence>
<evidence type="ECO:0000256" key="3">
    <source>
        <dbReference type="ARBA" id="ARBA00004496"/>
    </source>
</evidence>
<reference evidence="27 28" key="1">
    <citation type="journal article" date="2018" name="Proc. R. Soc. B">
        <title>A non-coding region near Follistatin controls head colour polymorphism in the Gouldian finch.</title>
        <authorList>
            <person name="Toomey M.B."/>
            <person name="Marques C.I."/>
            <person name="Andrade P."/>
            <person name="Araujo P.M."/>
            <person name="Sabatino S."/>
            <person name="Gazda M.A."/>
            <person name="Afonso S."/>
            <person name="Lopes R.J."/>
            <person name="Corbo J.C."/>
            <person name="Carneiro M."/>
        </authorList>
    </citation>
    <scope>NUCLEOTIDE SEQUENCE [LARGE SCALE GENOMIC DNA]</scope>
    <source>
        <strain evidence="27">Red01</strain>
        <tissue evidence="27">Muscle</tissue>
    </source>
</reference>
<gene>
    <name evidence="27" type="ORF">DV515_00015446</name>
</gene>
<dbReference type="InterPro" id="IPR011009">
    <property type="entry name" value="Kinase-like_dom_sf"/>
</dbReference>
<evidence type="ECO:0000256" key="20">
    <source>
        <dbReference type="ARBA" id="ARBA00053218"/>
    </source>
</evidence>
<keyword evidence="5" id="KW-0963">Cytoplasm</keyword>
<dbReference type="GO" id="GO:0005634">
    <property type="term" value="C:nucleus"/>
    <property type="evidence" value="ECO:0007669"/>
    <property type="project" value="UniProtKB-SubCell"/>
</dbReference>
<dbReference type="SUPFAM" id="SSF51161">
    <property type="entry name" value="Trimeric LpxA-like enzymes"/>
    <property type="match status" value="1"/>
</dbReference>
<dbReference type="InterPro" id="IPR036770">
    <property type="entry name" value="Ankyrin_rpt-contain_sf"/>
</dbReference>
<feature type="domain" description="Protein kinase" evidence="26">
    <location>
        <begin position="940"/>
        <end position="1159"/>
    </location>
</feature>
<keyword evidence="12" id="KW-0418">Kinase</keyword>
<accession>A0A3L8RVP7</accession>
<dbReference type="Pfam" id="PF12796">
    <property type="entry name" value="Ank_2"/>
    <property type="match status" value="2"/>
</dbReference>
<keyword evidence="7" id="KW-0597">Phosphoprotein</keyword>
<dbReference type="Proteomes" id="UP000276834">
    <property type="component" value="Unassembled WGS sequence"/>
</dbReference>
<keyword evidence="9" id="KW-0479">Metal-binding</keyword>
<dbReference type="Pfam" id="PF07714">
    <property type="entry name" value="PK_Tyr_Ser-Thr"/>
    <property type="match status" value="1"/>
</dbReference>
<evidence type="ECO:0000256" key="2">
    <source>
        <dbReference type="ARBA" id="ARBA00004123"/>
    </source>
</evidence>
<dbReference type="FunFam" id="1.25.40.20:FF:000089">
    <property type="entry name" value="serine/threonine-protein kinase TNNI3K"/>
    <property type="match status" value="1"/>
</dbReference>
<evidence type="ECO:0000256" key="17">
    <source>
        <dbReference type="ARBA" id="ARBA00023242"/>
    </source>
</evidence>
<dbReference type="InterPro" id="IPR002110">
    <property type="entry name" value="Ankyrin_rpt"/>
</dbReference>
<evidence type="ECO:0000256" key="1">
    <source>
        <dbReference type="ARBA" id="ARBA00001946"/>
    </source>
</evidence>
<keyword evidence="17" id="KW-0539">Nucleus</keyword>
<dbReference type="GO" id="GO:0046872">
    <property type="term" value="F:metal ion binding"/>
    <property type="evidence" value="ECO:0007669"/>
    <property type="project" value="UniProtKB-KW"/>
</dbReference>
<dbReference type="PROSITE" id="PS50088">
    <property type="entry name" value="ANK_REPEAT"/>
    <property type="match status" value="5"/>
</dbReference>
<feature type="repeat" description="ANK" evidence="25">
    <location>
        <begin position="765"/>
        <end position="797"/>
    </location>
</feature>
<name>A0A3L8RVP7_CHLGU</name>
<dbReference type="GO" id="GO:0004674">
    <property type="term" value="F:protein serine/threonine kinase activity"/>
    <property type="evidence" value="ECO:0007669"/>
    <property type="project" value="UniProtKB-KW"/>
</dbReference>
<evidence type="ECO:0000313" key="28">
    <source>
        <dbReference type="Proteomes" id="UP000276834"/>
    </source>
</evidence>
<comment type="catalytic activity">
    <reaction evidence="19">
        <text>L-seryl-[protein] + ATP = O-phospho-L-seryl-[protein] + ADP + H(+)</text>
        <dbReference type="Rhea" id="RHEA:17989"/>
        <dbReference type="Rhea" id="RHEA-COMP:9863"/>
        <dbReference type="Rhea" id="RHEA-COMP:11604"/>
        <dbReference type="ChEBI" id="CHEBI:15378"/>
        <dbReference type="ChEBI" id="CHEBI:29999"/>
        <dbReference type="ChEBI" id="CHEBI:30616"/>
        <dbReference type="ChEBI" id="CHEBI:83421"/>
        <dbReference type="ChEBI" id="CHEBI:456216"/>
        <dbReference type="EC" id="2.7.11.1"/>
    </reaction>
</comment>
<evidence type="ECO:0000256" key="18">
    <source>
        <dbReference type="ARBA" id="ARBA00047899"/>
    </source>
</evidence>
<dbReference type="InterPro" id="IPR001245">
    <property type="entry name" value="Ser-Thr/Tyr_kinase_cat_dom"/>
</dbReference>